<dbReference type="RefSeq" id="WP_145857146.1">
    <property type="nucleotide sequence ID" value="NZ_RPFW01000005.1"/>
</dbReference>
<dbReference type="Gene3D" id="1.10.1740.10">
    <property type="match status" value="1"/>
</dbReference>
<dbReference type="Pfam" id="PF04542">
    <property type="entry name" value="Sigma70_r2"/>
    <property type="match status" value="1"/>
</dbReference>
<dbReference type="InterPro" id="IPR032710">
    <property type="entry name" value="NTF2-like_dom_sf"/>
</dbReference>
<sequence>MTTDLLDRAQAGDADAFALLVGPYRRELQVHCYRLLGSVADAEDALQETLLSAWQGLPAFEGRASVRTWLYRVATSRCIDALRSGRRRPALVSSPPDGLAPPEPTRLGEVLWLEPYPDDLLSGIADSTPGPEARYESREAISLAFITALQLLPPRQRAVVLLRDVLGFHASEAARILDVSEESVTSALKRARAALERHRPSQQLPAPPPGSPAERELVERLTAAFESANVDAIIAMMTEDVWLTMPPLPLEYQGRERAAAFLSATAFRPGWTARLIPARANGQPAFGFYARDPDTGSYYTVGLMVLTLSGTQVSAMTRFDPAVLPRFGLPPSLRN</sequence>
<comment type="caution">
    <text evidence="9">The sequence shown here is derived from an EMBL/GenBank/DDBJ whole genome shotgun (WGS) entry which is preliminary data.</text>
</comment>
<dbReference type="Gene3D" id="3.10.450.50">
    <property type="match status" value="1"/>
</dbReference>
<evidence type="ECO:0000256" key="4">
    <source>
        <dbReference type="ARBA" id="ARBA00023082"/>
    </source>
</evidence>
<dbReference type="PANTHER" id="PTHR43133:SF65">
    <property type="entry name" value="ECF RNA POLYMERASE SIGMA FACTOR SIGG"/>
    <property type="match status" value="1"/>
</dbReference>
<name>A0A6P2BT57_9ACTN</name>
<dbReference type="GO" id="GO:0016987">
    <property type="term" value="F:sigma factor activity"/>
    <property type="evidence" value="ECO:0007669"/>
    <property type="project" value="UniProtKB-KW"/>
</dbReference>
<dbReference type="InterPro" id="IPR013325">
    <property type="entry name" value="RNA_pol_sigma_r2"/>
</dbReference>
<comment type="similarity">
    <text evidence="1">Belongs to the sigma-70 factor family. ECF subfamily.</text>
</comment>
<evidence type="ECO:0000256" key="3">
    <source>
        <dbReference type="ARBA" id="ARBA00023015"/>
    </source>
</evidence>
<dbReference type="GO" id="GO:0006352">
    <property type="term" value="P:DNA-templated transcription initiation"/>
    <property type="evidence" value="ECO:0007669"/>
    <property type="project" value="InterPro"/>
</dbReference>
<dbReference type="EMBL" id="RPFW01000005">
    <property type="protein sequence ID" value="TVZ02289.1"/>
    <property type="molecule type" value="Genomic_DNA"/>
</dbReference>
<comment type="subunit">
    <text evidence="2">Interacts transiently with the RNA polymerase catalytic core formed by RpoA, RpoB, RpoC and RpoZ (2 alpha, 1 beta, 1 beta' and 1 omega subunit) to form the RNA polymerase holoenzyme that can initiate transcription.</text>
</comment>
<keyword evidence="4" id="KW-0731">Sigma factor</keyword>
<dbReference type="InterPro" id="IPR036388">
    <property type="entry name" value="WH-like_DNA-bd_sf"/>
</dbReference>
<dbReference type="SUPFAM" id="SSF54427">
    <property type="entry name" value="NTF2-like"/>
    <property type="match status" value="1"/>
</dbReference>
<dbReference type="AlphaFoldDB" id="A0A6P2BT57"/>
<evidence type="ECO:0000256" key="5">
    <source>
        <dbReference type="ARBA" id="ARBA00023163"/>
    </source>
</evidence>
<dbReference type="OrthoDB" id="3500555at2"/>
<feature type="domain" description="RNA polymerase sigma-70 region 2" evidence="7">
    <location>
        <begin position="20"/>
        <end position="88"/>
    </location>
</feature>
<dbReference type="SUPFAM" id="SSF88659">
    <property type="entry name" value="Sigma3 and sigma4 domains of RNA polymerase sigma factors"/>
    <property type="match status" value="1"/>
</dbReference>
<dbReference type="Proteomes" id="UP000460272">
    <property type="component" value="Unassembled WGS sequence"/>
</dbReference>
<dbReference type="InterPro" id="IPR014284">
    <property type="entry name" value="RNA_pol_sigma-70_dom"/>
</dbReference>
<reference evidence="9 10" key="1">
    <citation type="submission" date="2018-11" db="EMBL/GenBank/DDBJ databases">
        <title>Trebonia kvetii gen.nov., sp.nov., a novel acidophilic actinobacterium, and proposal of the new actinobacterial family Treboniaceae fam. nov.</title>
        <authorList>
            <person name="Rapoport D."/>
            <person name="Sagova-Mareckova M."/>
            <person name="Sedlacek I."/>
            <person name="Provaznik J."/>
            <person name="Kralova S."/>
            <person name="Pavlinic D."/>
            <person name="Benes V."/>
            <person name="Kopecky J."/>
        </authorList>
    </citation>
    <scope>NUCLEOTIDE SEQUENCE [LARGE SCALE GENOMIC DNA]</scope>
    <source>
        <strain evidence="9 10">15Tr583</strain>
    </source>
</reference>
<feature type="domain" description="RNA polymerase sigma factor 70 region 4 type 2" evidence="8">
    <location>
        <begin position="143"/>
        <end position="195"/>
    </location>
</feature>
<evidence type="ECO:0000259" key="7">
    <source>
        <dbReference type="Pfam" id="PF04542"/>
    </source>
</evidence>
<dbReference type="PANTHER" id="PTHR43133">
    <property type="entry name" value="RNA POLYMERASE ECF-TYPE SIGMA FACTO"/>
    <property type="match status" value="1"/>
</dbReference>
<evidence type="ECO:0000313" key="9">
    <source>
        <dbReference type="EMBL" id="TVZ02289.1"/>
    </source>
</evidence>
<feature type="region of interest" description="Disordered" evidence="6">
    <location>
        <begin position="192"/>
        <end position="213"/>
    </location>
</feature>
<dbReference type="NCBIfam" id="NF006089">
    <property type="entry name" value="PRK08241.1"/>
    <property type="match status" value="1"/>
</dbReference>
<gene>
    <name evidence="9" type="ORF">EAS64_26090</name>
</gene>
<evidence type="ECO:0000256" key="2">
    <source>
        <dbReference type="ARBA" id="ARBA00011344"/>
    </source>
</evidence>
<dbReference type="GO" id="GO:0003677">
    <property type="term" value="F:DNA binding"/>
    <property type="evidence" value="ECO:0007669"/>
    <property type="project" value="InterPro"/>
</dbReference>
<evidence type="ECO:0000313" key="10">
    <source>
        <dbReference type="Proteomes" id="UP000460272"/>
    </source>
</evidence>
<dbReference type="CDD" id="cd06171">
    <property type="entry name" value="Sigma70_r4"/>
    <property type="match status" value="1"/>
</dbReference>
<accession>A0A6P2BT57</accession>
<keyword evidence="10" id="KW-1185">Reference proteome</keyword>
<dbReference type="InterPro" id="IPR039425">
    <property type="entry name" value="RNA_pol_sigma-70-like"/>
</dbReference>
<dbReference type="InterPro" id="IPR013249">
    <property type="entry name" value="RNA_pol_sigma70_r4_t2"/>
</dbReference>
<dbReference type="InterPro" id="IPR014305">
    <property type="entry name" value="RNA_pol_sigma-G_actinobac"/>
</dbReference>
<organism evidence="9 10">
    <name type="scientific">Trebonia kvetii</name>
    <dbReference type="NCBI Taxonomy" id="2480626"/>
    <lineage>
        <taxon>Bacteria</taxon>
        <taxon>Bacillati</taxon>
        <taxon>Actinomycetota</taxon>
        <taxon>Actinomycetes</taxon>
        <taxon>Streptosporangiales</taxon>
        <taxon>Treboniaceae</taxon>
        <taxon>Trebonia</taxon>
    </lineage>
</organism>
<proteinExistence type="inferred from homology"/>
<dbReference type="Gene3D" id="1.10.10.10">
    <property type="entry name" value="Winged helix-like DNA-binding domain superfamily/Winged helix DNA-binding domain"/>
    <property type="match status" value="1"/>
</dbReference>
<keyword evidence="5" id="KW-0804">Transcription</keyword>
<dbReference type="InterPro" id="IPR013324">
    <property type="entry name" value="RNA_pol_sigma_r3/r4-like"/>
</dbReference>
<dbReference type="NCBIfam" id="TIGR02937">
    <property type="entry name" value="sigma70-ECF"/>
    <property type="match status" value="1"/>
</dbReference>
<dbReference type="Pfam" id="PF08281">
    <property type="entry name" value="Sigma70_r4_2"/>
    <property type="match status" value="1"/>
</dbReference>
<keyword evidence="3" id="KW-0805">Transcription regulation</keyword>
<evidence type="ECO:0000256" key="1">
    <source>
        <dbReference type="ARBA" id="ARBA00010641"/>
    </source>
</evidence>
<evidence type="ECO:0000256" key="6">
    <source>
        <dbReference type="SAM" id="MobiDB-lite"/>
    </source>
</evidence>
<dbReference type="SUPFAM" id="SSF88946">
    <property type="entry name" value="Sigma2 domain of RNA polymerase sigma factors"/>
    <property type="match status" value="1"/>
</dbReference>
<dbReference type="NCBIfam" id="TIGR02960">
    <property type="entry name" value="SigX5"/>
    <property type="match status" value="1"/>
</dbReference>
<evidence type="ECO:0000259" key="8">
    <source>
        <dbReference type="Pfam" id="PF08281"/>
    </source>
</evidence>
<protein>
    <submittedName>
        <fullName evidence="9">Sigma-70 family RNA polymerase sigma factor</fullName>
    </submittedName>
</protein>
<dbReference type="InterPro" id="IPR007627">
    <property type="entry name" value="RNA_pol_sigma70_r2"/>
</dbReference>